<evidence type="ECO:0000313" key="10">
    <source>
        <dbReference type="EMBL" id="MQT92445.1"/>
    </source>
</evidence>
<dbReference type="EMBL" id="WIVX01000299">
    <property type="protein sequence ID" value="MQU35271.1"/>
    <property type="molecule type" value="Genomic_DNA"/>
</dbReference>
<comment type="similarity">
    <text evidence="2">Belongs to the Rht family.</text>
</comment>
<accession>A0A0J6IAM6</accession>
<dbReference type="Pfam" id="PF01810">
    <property type="entry name" value="LysE"/>
    <property type="match status" value="1"/>
</dbReference>
<evidence type="ECO:0000313" key="13">
    <source>
        <dbReference type="EMBL" id="MQU46066.1"/>
    </source>
</evidence>
<evidence type="ECO:0000313" key="11">
    <source>
        <dbReference type="EMBL" id="MQU06218.1"/>
    </source>
</evidence>
<dbReference type="AlphaFoldDB" id="A0A0J6JGT0"/>
<name>A0A0J6JGT0_9PSED</name>
<evidence type="ECO:0000313" key="9">
    <source>
        <dbReference type="EMBL" id="MQT76613.1"/>
    </source>
</evidence>
<comment type="subcellular location">
    <subcellularLocation>
        <location evidence="1">Cell membrane</location>
        <topology evidence="1">Multi-pass membrane protein</topology>
    </subcellularLocation>
</comment>
<gene>
    <name evidence="11" type="ORF">GHO27_10995</name>
    <name evidence="13" type="ORF">GHO28_26720</name>
    <name evidence="12" type="ORF">GHO30_28605</name>
    <name evidence="9" type="ORF">GHO37_20230</name>
    <name evidence="10" type="ORF">GHO39_25435</name>
    <name evidence="8" type="ORF">GHO40_18550</name>
</gene>
<keyword evidence="6 7" id="KW-0472">Membrane</keyword>
<evidence type="ECO:0000313" key="18">
    <source>
        <dbReference type="Proteomes" id="UP000478064"/>
    </source>
</evidence>
<evidence type="ECO:0000256" key="2">
    <source>
        <dbReference type="ARBA" id="ARBA00007928"/>
    </source>
</evidence>
<reference evidence="14 15" key="1">
    <citation type="submission" date="2019-10" db="EMBL/GenBank/DDBJ databases">
        <title>Evaluation of single-gene subtyping targets for Pseudomonas.</title>
        <authorList>
            <person name="Reichler S.J."/>
            <person name="Orsi R.H."/>
            <person name="Wiedmann M."/>
            <person name="Martin N.H."/>
            <person name="Murphy S.I."/>
        </authorList>
    </citation>
    <scope>NUCLEOTIDE SEQUENCE [LARGE SCALE GENOMIC DNA]</scope>
    <source>
        <strain evidence="11 18">FSL R10-1637</strain>
        <strain evidence="13 16">FSL R10-1876</strain>
        <strain evidence="12 17">FSL R10-2107</strain>
        <strain evidence="9 15">FSL R10-2932</strain>
        <strain evidence="10 19">FSL R10-3254</strain>
        <strain evidence="8 14">FSL R10-3257</strain>
    </source>
</reference>
<dbReference type="GO" id="GO:0005886">
    <property type="term" value="C:plasma membrane"/>
    <property type="evidence" value="ECO:0007669"/>
    <property type="project" value="UniProtKB-SubCell"/>
</dbReference>
<keyword evidence="5 7" id="KW-1133">Transmembrane helix</keyword>
<dbReference type="Proteomes" id="UP000489190">
    <property type="component" value="Unassembled WGS sequence"/>
</dbReference>
<evidence type="ECO:0000313" key="14">
    <source>
        <dbReference type="Proteomes" id="UP000441404"/>
    </source>
</evidence>
<feature type="transmembrane region" description="Helical" evidence="7">
    <location>
        <begin position="192"/>
        <end position="211"/>
    </location>
</feature>
<feature type="transmembrane region" description="Helical" evidence="7">
    <location>
        <begin position="120"/>
        <end position="141"/>
    </location>
</feature>
<dbReference type="InterPro" id="IPR001123">
    <property type="entry name" value="LeuE-type"/>
</dbReference>
<dbReference type="Proteomes" id="UP000470186">
    <property type="component" value="Unassembled WGS sequence"/>
</dbReference>
<evidence type="ECO:0000313" key="12">
    <source>
        <dbReference type="EMBL" id="MQU35271.1"/>
    </source>
</evidence>
<evidence type="ECO:0000313" key="15">
    <source>
        <dbReference type="Proteomes" id="UP000447574"/>
    </source>
</evidence>
<evidence type="ECO:0000313" key="19">
    <source>
        <dbReference type="Proteomes" id="UP000489190"/>
    </source>
</evidence>
<protein>
    <submittedName>
        <fullName evidence="8">LysE family translocator</fullName>
    </submittedName>
</protein>
<evidence type="ECO:0000256" key="7">
    <source>
        <dbReference type="SAM" id="Phobius"/>
    </source>
</evidence>
<sequence length="212" mass="22420">MVSLNDWLSFTFIAMLVTLTPGPAVIMSLSNSISHGPWRAMIGSLGNAIGLLLIASATSAGLGALLIASATAFLVLKVAGASYLIYLGIKQWRSRNRAFDNVQANPSENLSGWKLFTKGFSVAITNPKAILFFAAFLPQFIQGGDSSLSYLAVLIITFAGCSIVAHLFYALLAQTLKGYLATPARAKALNRLFGASFMGLGISLLTIRGKVA</sequence>
<evidence type="ECO:0000313" key="17">
    <source>
        <dbReference type="Proteomes" id="UP000470186"/>
    </source>
</evidence>
<keyword evidence="17" id="KW-1185">Reference proteome</keyword>
<dbReference type="Proteomes" id="UP000447574">
    <property type="component" value="Unassembled WGS sequence"/>
</dbReference>
<dbReference type="Proteomes" id="UP000466863">
    <property type="component" value="Unassembled WGS sequence"/>
</dbReference>
<dbReference type="RefSeq" id="WP_048369254.1">
    <property type="nucleotide sequence ID" value="NZ_CAKZJC010000152.1"/>
</dbReference>
<accession>A0A0J6JGT0</accession>
<keyword evidence="4 7" id="KW-0812">Transmembrane</keyword>
<proteinExistence type="inferred from homology"/>
<dbReference type="EMBL" id="WIWI01000107">
    <property type="protein sequence ID" value="MQT92445.1"/>
    <property type="molecule type" value="Genomic_DNA"/>
</dbReference>
<dbReference type="EMBL" id="WIVU01000017">
    <property type="protein sequence ID" value="MQU06218.1"/>
    <property type="molecule type" value="Genomic_DNA"/>
</dbReference>
<evidence type="ECO:0000256" key="5">
    <source>
        <dbReference type="ARBA" id="ARBA00022989"/>
    </source>
</evidence>
<dbReference type="GO" id="GO:0042970">
    <property type="term" value="F:homoserine transmembrane transporter activity"/>
    <property type="evidence" value="ECO:0007669"/>
    <property type="project" value="TreeGrafter"/>
</dbReference>
<dbReference type="EMBL" id="WIVV01000253">
    <property type="protein sequence ID" value="MQU46066.1"/>
    <property type="molecule type" value="Genomic_DNA"/>
</dbReference>
<organism evidence="8 14">
    <name type="scientific">Pseudomonas helleri</name>
    <dbReference type="NCBI Taxonomy" id="1608996"/>
    <lineage>
        <taxon>Bacteria</taxon>
        <taxon>Pseudomonadati</taxon>
        <taxon>Pseudomonadota</taxon>
        <taxon>Gammaproteobacteria</taxon>
        <taxon>Pseudomonadales</taxon>
        <taxon>Pseudomonadaceae</taxon>
        <taxon>Pseudomonas</taxon>
    </lineage>
</organism>
<feature type="transmembrane region" description="Helical" evidence="7">
    <location>
        <begin position="147"/>
        <end position="172"/>
    </location>
</feature>
<evidence type="ECO:0000313" key="16">
    <source>
        <dbReference type="Proteomes" id="UP000466863"/>
    </source>
</evidence>
<dbReference type="PANTHER" id="PTHR30086:SF14">
    <property type="entry name" value="HOMOSERINE_HOMOSERINE LACTONE EFFLUX PROTEIN"/>
    <property type="match status" value="1"/>
</dbReference>
<dbReference type="EMBL" id="WIWJ01000036">
    <property type="protein sequence ID" value="MQT48706.1"/>
    <property type="molecule type" value="Genomic_DNA"/>
</dbReference>
<dbReference type="PANTHER" id="PTHR30086">
    <property type="entry name" value="ARGININE EXPORTER PROTEIN ARGO"/>
    <property type="match status" value="1"/>
</dbReference>
<evidence type="ECO:0000256" key="3">
    <source>
        <dbReference type="ARBA" id="ARBA00022475"/>
    </source>
</evidence>
<evidence type="ECO:0000313" key="8">
    <source>
        <dbReference type="EMBL" id="MQT48706.1"/>
    </source>
</evidence>
<dbReference type="PIRSF" id="PIRSF006324">
    <property type="entry name" value="LeuE"/>
    <property type="match status" value="1"/>
</dbReference>
<evidence type="ECO:0000256" key="6">
    <source>
        <dbReference type="ARBA" id="ARBA00023136"/>
    </source>
</evidence>
<dbReference type="EMBL" id="WIWF01000096">
    <property type="protein sequence ID" value="MQT76613.1"/>
    <property type="molecule type" value="Genomic_DNA"/>
</dbReference>
<dbReference type="OrthoDB" id="9784202at2"/>
<dbReference type="Proteomes" id="UP000441404">
    <property type="component" value="Unassembled WGS sequence"/>
</dbReference>
<feature type="transmembrane region" description="Helical" evidence="7">
    <location>
        <begin position="38"/>
        <end position="58"/>
    </location>
</feature>
<dbReference type="Proteomes" id="UP000478064">
    <property type="component" value="Unassembled WGS sequence"/>
</dbReference>
<feature type="transmembrane region" description="Helical" evidence="7">
    <location>
        <begin position="6"/>
        <end position="26"/>
    </location>
</feature>
<evidence type="ECO:0000256" key="4">
    <source>
        <dbReference type="ARBA" id="ARBA00022692"/>
    </source>
</evidence>
<dbReference type="STRING" id="1608996.TU84_11775"/>
<keyword evidence="3" id="KW-1003">Cell membrane</keyword>
<comment type="caution">
    <text evidence="8">The sequence shown here is derived from an EMBL/GenBank/DDBJ whole genome shotgun (WGS) entry which is preliminary data.</text>
</comment>
<feature type="transmembrane region" description="Helical" evidence="7">
    <location>
        <begin position="64"/>
        <end position="87"/>
    </location>
</feature>
<evidence type="ECO:0000256" key="1">
    <source>
        <dbReference type="ARBA" id="ARBA00004651"/>
    </source>
</evidence>